<evidence type="ECO:0000313" key="1">
    <source>
        <dbReference type="EMBL" id="WMW06335.1"/>
    </source>
</evidence>
<gene>
    <name evidence="1" type="ORF">RAH46_03100</name>
</gene>
<dbReference type="RefSeq" id="WP_011536335.1">
    <property type="nucleotide sequence ID" value="NZ_CP132921.1"/>
</dbReference>
<dbReference type="GeneID" id="32808273"/>
<evidence type="ECO:0000313" key="2">
    <source>
        <dbReference type="Proteomes" id="UP001183127"/>
    </source>
</evidence>
<protein>
    <recommendedName>
        <fullName evidence="3">Phosphatidylinositol diacylglycerol-lyase</fullName>
    </recommendedName>
</protein>
<dbReference type="SUPFAM" id="SSF51695">
    <property type="entry name" value="PLC-like phosphodiesterases"/>
    <property type="match status" value="1"/>
</dbReference>
<dbReference type="Gene3D" id="3.20.20.190">
    <property type="entry name" value="Phosphatidylinositol (PI) phosphodiesterase"/>
    <property type="match status" value="1"/>
</dbReference>
<evidence type="ECO:0008006" key="3">
    <source>
        <dbReference type="Google" id="ProtNLM"/>
    </source>
</evidence>
<dbReference type="InterPro" id="IPR017946">
    <property type="entry name" value="PLC-like_Pdiesterase_TIM-brl"/>
</dbReference>
<accession>A0ABY9QT39</accession>
<reference evidence="1 2" key="1">
    <citation type="submission" date="2023-08" db="EMBL/GenBank/DDBJ databases">
        <title>Complete Genome Sequence of Pseudomonas entomophila TVIN A01.</title>
        <authorList>
            <person name="Shelke T."/>
            <person name="Mahar N.S."/>
            <person name="Gupta I."/>
            <person name="Gupta V."/>
        </authorList>
    </citation>
    <scope>NUCLEOTIDE SEQUENCE [LARGE SCALE GENOMIC DNA]</scope>
    <source>
        <strain evidence="1 2">TVIN-A01</strain>
    </source>
</reference>
<dbReference type="PANTHER" id="PTHR13593">
    <property type="match status" value="1"/>
</dbReference>
<sequence>MNKEHWMGAHPELGRLRIDQLILPGSHDSGMDKLASSMNLPNEITQDVSCIEQIRGGIRVLDLRVRAHPHHPRNSPLHFQLFHLSSSGRTIQADIVDALSDFYANPGNAREIVILDFHEFSDFDSDEHQLLQTVLAELSPRMIPYSLHGLTLGELWSQHPGKTIVIGYDTGHTPPEYWPSVQHRWIGENTPSASKLKEYMDEVATYGDAGLPLTSIQCAKYVWPFFVPDDFHDKIDAWFESRDLNSYIQHFRIINTDWSLRGRIVDNCIHANRLRASVIG</sequence>
<dbReference type="InterPro" id="IPR051057">
    <property type="entry name" value="PI-PLC_domain"/>
</dbReference>
<organism evidence="1 2">
    <name type="scientific">Pseudomonas entomophila</name>
    <dbReference type="NCBI Taxonomy" id="312306"/>
    <lineage>
        <taxon>Bacteria</taxon>
        <taxon>Pseudomonadati</taxon>
        <taxon>Pseudomonadota</taxon>
        <taxon>Gammaproteobacteria</taxon>
        <taxon>Pseudomonadales</taxon>
        <taxon>Pseudomonadaceae</taxon>
        <taxon>Pseudomonas</taxon>
    </lineage>
</organism>
<dbReference type="Proteomes" id="UP001183127">
    <property type="component" value="Chromosome"/>
</dbReference>
<dbReference type="PROSITE" id="PS50007">
    <property type="entry name" value="PIPLC_X_DOMAIN"/>
    <property type="match status" value="1"/>
</dbReference>
<dbReference type="PANTHER" id="PTHR13593:SF103">
    <property type="entry name" value="RE10370P"/>
    <property type="match status" value="1"/>
</dbReference>
<keyword evidence="2" id="KW-1185">Reference proteome</keyword>
<proteinExistence type="predicted"/>
<name>A0ABY9QT39_9PSED</name>
<dbReference type="EMBL" id="CP132921">
    <property type="protein sequence ID" value="WMW06335.1"/>
    <property type="molecule type" value="Genomic_DNA"/>
</dbReference>